<dbReference type="Pfam" id="PF02771">
    <property type="entry name" value="Acyl-CoA_dh_N"/>
    <property type="match status" value="1"/>
</dbReference>
<dbReference type="Proteomes" id="UP001370348">
    <property type="component" value="Chromosome"/>
</dbReference>
<dbReference type="Pfam" id="PF00441">
    <property type="entry name" value="Acyl-CoA_dh_1"/>
    <property type="match status" value="1"/>
</dbReference>
<dbReference type="InterPro" id="IPR009100">
    <property type="entry name" value="AcylCoA_DH/oxidase_NM_dom_sf"/>
</dbReference>
<keyword evidence="10" id="KW-1185">Reference proteome</keyword>
<sequence>MTLSLSPEQEAARLAFRAFVDEHIAPFADEFHRAQRTPPELVGQLAERGYLGRTIPKEYGGGGADAVTLGLLAGELGRGCSSVRSLLTVHTMVAQAILRWGSRAQRETWLPQLASGARIGALALSEPDIGSDAKSVRTLLRPDGDDIVVTGHKSWITYGQVASLFLLFGRTEEGPTAILVERERPGFETSPILDLMGIRASMTASVRLRDCRVPATHIVGRRGLGISQVASMALDLGRYTVAWGSVGILRACLEACVAYTGHREQFGVLLKEHQLVRHMVSDMYTALHASEMLCMEAGRLRDRKDPGALAATSVAKYFASTAAVRAAGDAVQLHGANGVSGDYPLQRYLGDAKIMEIIEGSSQIQQITLAEYAYQEYAGAVRAMGGTASWRKP</sequence>
<evidence type="ECO:0000259" key="8">
    <source>
        <dbReference type="Pfam" id="PF02771"/>
    </source>
</evidence>
<dbReference type="PANTHER" id="PTHR43884:SF12">
    <property type="entry name" value="ISOVALERYL-COA DEHYDROGENASE, MITOCHONDRIAL-RELATED"/>
    <property type="match status" value="1"/>
</dbReference>
<dbReference type="InterPro" id="IPR046373">
    <property type="entry name" value="Acyl-CoA_Oxase/DH_mid-dom_sf"/>
</dbReference>
<protein>
    <submittedName>
        <fullName evidence="9">Acyl-CoA dehydrogenase family protein</fullName>
    </submittedName>
</protein>
<dbReference type="PANTHER" id="PTHR43884">
    <property type="entry name" value="ACYL-COA DEHYDROGENASE"/>
    <property type="match status" value="1"/>
</dbReference>
<proteinExistence type="inferred from homology"/>
<dbReference type="InterPro" id="IPR009075">
    <property type="entry name" value="AcylCo_DH/oxidase_C"/>
</dbReference>
<dbReference type="InterPro" id="IPR037069">
    <property type="entry name" value="AcylCoA_DH/ox_N_sf"/>
</dbReference>
<dbReference type="PIRSF" id="PIRSF016578">
    <property type="entry name" value="HsaA"/>
    <property type="match status" value="1"/>
</dbReference>
<organism evidence="9 10">
    <name type="scientific">Pendulispora albinea</name>
    <dbReference type="NCBI Taxonomy" id="2741071"/>
    <lineage>
        <taxon>Bacteria</taxon>
        <taxon>Pseudomonadati</taxon>
        <taxon>Myxococcota</taxon>
        <taxon>Myxococcia</taxon>
        <taxon>Myxococcales</taxon>
        <taxon>Sorangiineae</taxon>
        <taxon>Pendulisporaceae</taxon>
        <taxon>Pendulispora</taxon>
    </lineage>
</organism>
<keyword evidence="3 5" id="KW-0285">Flavoprotein</keyword>
<dbReference type="EMBL" id="CP089984">
    <property type="protein sequence ID" value="WXB12137.1"/>
    <property type="molecule type" value="Genomic_DNA"/>
</dbReference>
<feature type="domain" description="Acyl-CoA oxidase/dehydrogenase middle" evidence="7">
    <location>
        <begin position="121"/>
        <end position="211"/>
    </location>
</feature>
<comment type="similarity">
    <text evidence="2 5">Belongs to the acyl-CoA dehydrogenase family.</text>
</comment>
<keyword evidence="4 5" id="KW-0274">FAD</keyword>
<dbReference type="Gene3D" id="1.20.140.10">
    <property type="entry name" value="Butyryl-CoA Dehydrogenase, subunit A, domain 3"/>
    <property type="match status" value="1"/>
</dbReference>
<gene>
    <name evidence="9" type="ORF">LZC94_30325</name>
</gene>
<dbReference type="SUPFAM" id="SSF47203">
    <property type="entry name" value="Acyl-CoA dehydrogenase C-terminal domain-like"/>
    <property type="match status" value="1"/>
</dbReference>
<evidence type="ECO:0000313" key="9">
    <source>
        <dbReference type="EMBL" id="WXB12137.1"/>
    </source>
</evidence>
<dbReference type="InterPro" id="IPR006091">
    <property type="entry name" value="Acyl-CoA_Oxase/DH_mid-dom"/>
</dbReference>
<dbReference type="InterPro" id="IPR036250">
    <property type="entry name" value="AcylCo_DH-like_C"/>
</dbReference>
<accession>A0ABZ2LMY8</accession>
<dbReference type="SUPFAM" id="SSF56645">
    <property type="entry name" value="Acyl-CoA dehydrogenase NM domain-like"/>
    <property type="match status" value="1"/>
</dbReference>
<evidence type="ECO:0000259" key="7">
    <source>
        <dbReference type="Pfam" id="PF02770"/>
    </source>
</evidence>
<name>A0ABZ2LMY8_9BACT</name>
<evidence type="ECO:0000256" key="4">
    <source>
        <dbReference type="ARBA" id="ARBA00022827"/>
    </source>
</evidence>
<dbReference type="Gene3D" id="1.10.540.10">
    <property type="entry name" value="Acyl-CoA dehydrogenase/oxidase, N-terminal domain"/>
    <property type="match status" value="1"/>
</dbReference>
<dbReference type="RefSeq" id="WP_394821755.1">
    <property type="nucleotide sequence ID" value="NZ_CP089984.1"/>
</dbReference>
<dbReference type="InterPro" id="IPR013786">
    <property type="entry name" value="AcylCoA_DH/ox_N"/>
</dbReference>
<reference evidence="9 10" key="1">
    <citation type="submission" date="2021-12" db="EMBL/GenBank/DDBJ databases">
        <title>Discovery of the Pendulisporaceae a myxobacterial family with distinct sporulation behavior and unique specialized metabolism.</title>
        <authorList>
            <person name="Garcia R."/>
            <person name="Popoff A."/>
            <person name="Bader C.D."/>
            <person name="Loehr J."/>
            <person name="Walesch S."/>
            <person name="Walt C."/>
            <person name="Boldt J."/>
            <person name="Bunk B."/>
            <person name="Haeckl F.J.F.P.J."/>
            <person name="Gunesch A.P."/>
            <person name="Birkelbach J."/>
            <person name="Nuebel U."/>
            <person name="Pietschmann T."/>
            <person name="Bach T."/>
            <person name="Mueller R."/>
        </authorList>
    </citation>
    <scope>NUCLEOTIDE SEQUENCE [LARGE SCALE GENOMIC DNA]</scope>
    <source>
        <strain evidence="9 10">MSr11954</strain>
    </source>
</reference>
<evidence type="ECO:0000256" key="5">
    <source>
        <dbReference type="RuleBase" id="RU362125"/>
    </source>
</evidence>
<evidence type="ECO:0000256" key="3">
    <source>
        <dbReference type="ARBA" id="ARBA00022630"/>
    </source>
</evidence>
<dbReference type="Pfam" id="PF02770">
    <property type="entry name" value="Acyl-CoA_dh_M"/>
    <property type="match status" value="1"/>
</dbReference>
<feature type="domain" description="Acyl-CoA dehydrogenase/oxidase C-terminal" evidence="6">
    <location>
        <begin position="229"/>
        <end position="371"/>
    </location>
</feature>
<evidence type="ECO:0000259" key="6">
    <source>
        <dbReference type="Pfam" id="PF00441"/>
    </source>
</evidence>
<evidence type="ECO:0000256" key="2">
    <source>
        <dbReference type="ARBA" id="ARBA00009347"/>
    </source>
</evidence>
<evidence type="ECO:0000256" key="1">
    <source>
        <dbReference type="ARBA" id="ARBA00001974"/>
    </source>
</evidence>
<dbReference type="Gene3D" id="2.40.110.10">
    <property type="entry name" value="Butyryl-CoA Dehydrogenase, subunit A, domain 2"/>
    <property type="match status" value="1"/>
</dbReference>
<feature type="domain" description="Acyl-CoA dehydrogenase/oxidase N-terminal" evidence="8">
    <location>
        <begin position="6"/>
        <end position="116"/>
    </location>
</feature>
<comment type="cofactor">
    <cofactor evidence="1 5">
        <name>FAD</name>
        <dbReference type="ChEBI" id="CHEBI:57692"/>
    </cofactor>
</comment>
<evidence type="ECO:0000313" key="10">
    <source>
        <dbReference type="Proteomes" id="UP001370348"/>
    </source>
</evidence>
<keyword evidence="5" id="KW-0560">Oxidoreductase</keyword>